<organism evidence="3 4">
    <name type="scientific">Glonium stellatum</name>
    <dbReference type="NCBI Taxonomy" id="574774"/>
    <lineage>
        <taxon>Eukaryota</taxon>
        <taxon>Fungi</taxon>
        <taxon>Dikarya</taxon>
        <taxon>Ascomycota</taxon>
        <taxon>Pezizomycotina</taxon>
        <taxon>Dothideomycetes</taxon>
        <taxon>Pleosporomycetidae</taxon>
        <taxon>Gloniales</taxon>
        <taxon>Gloniaceae</taxon>
        <taxon>Glonium</taxon>
    </lineage>
</organism>
<evidence type="ECO:0000256" key="1">
    <source>
        <dbReference type="SAM" id="Coils"/>
    </source>
</evidence>
<proteinExistence type="predicted"/>
<reference evidence="3 4" key="1">
    <citation type="journal article" date="2016" name="Nat. Commun.">
        <title>Ectomycorrhizal ecology is imprinted in the genome of the dominant symbiotic fungus Cenococcum geophilum.</title>
        <authorList>
            <consortium name="DOE Joint Genome Institute"/>
            <person name="Peter M."/>
            <person name="Kohler A."/>
            <person name="Ohm R.A."/>
            <person name="Kuo A."/>
            <person name="Krutzmann J."/>
            <person name="Morin E."/>
            <person name="Arend M."/>
            <person name="Barry K.W."/>
            <person name="Binder M."/>
            <person name="Choi C."/>
            <person name="Clum A."/>
            <person name="Copeland A."/>
            <person name="Grisel N."/>
            <person name="Haridas S."/>
            <person name="Kipfer T."/>
            <person name="LaButti K."/>
            <person name="Lindquist E."/>
            <person name="Lipzen A."/>
            <person name="Maire R."/>
            <person name="Meier B."/>
            <person name="Mihaltcheva S."/>
            <person name="Molinier V."/>
            <person name="Murat C."/>
            <person name="Poggeler S."/>
            <person name="Quandt C.A."/>
            <person name="Sperisen C."/>
            <person name="Tritt A."/>
            <person name="Tisserant E."/>
            <person name="Crous P.W."/>
            <person name="Henrissat B."/>
            <person name="Nehls U."/>
            <person name="Egli S."/>
            <person name="Spatafora J.W."/>
            <person name="Grigoriev I.V."/>
            <person name="Martin F.M."/>
        </authorList>
    </citation>
    <scope>NUCLEOTIDE SEQUENCE [LARGE SCALE GENOMIC DNA]</scope>
    <source>
        <strain evidence="3 4">CBS 207.34</strain>
    </source>
</reference>
<feature type="region of interest" description="Disordered" evidence="2">
    <location>
        <begin position="1"/>
        <end position="50"/>
    </location>
</feature>
<dbReference type="EMBL" id="KV750415">
    <property type="protein sequence ID" value="OCL04899.1"/>
    <property type="molecule type" value="Genomic_DNA"/>
</dbReference>
<feature type="compositionally biased region" description="Low complexity" evidence="2">
    <location>
        <begin position="109"/>
        <end position="120"/>
    </location>
</feature>
<feature type="region of interest" description="Disordered" evidence="2">
    <location>
        <begin position="99"/>
        <end position="137"/>
    </location>
</feature>
<keyword evidence="4" id="KW-1185">Reference proteome</keyword>
<feature type="coiled-coil region" evidence="1">
    <location>
        <begin position="177"/>
        <end position="255"/>
    </location>
</feature>
<keyword evidence="1" id="KW-0175">Coiled coil</keyword>
<dbReference type="AlphaFoldDB" id="A0A8E2EU51"/>
<sequence length="489" mass="54914">MSLISSILGPLSPRLRSPSGDRHELPLYDTSPSSPRSPQASPAFPPRPVASSVYATPVPFDQKARVPDDLLAVQRKARHLEEDLQHLLDAQAEGLMAGLGNGQLDDQASTGSSTPTVSSVRKNSTNPLRQPSRRKYSLRAARRGIYRRIQQLAAVKEEESHLLESDLSKNKAVLERITKWEGKRNGLEQRIQAIEKNGTGLKAHTLKEEAGKLEADIRQLEEKLRGMKVKYRRILEELSETENSVEAKLSSYKASLSLLESEVAKFLARPPPESHRNPSKTTTFFTLPPKRRTLAMAKDYWQDEQTRLEESYQEVDIDRDALEEGAVLWNDVVNNVTDFESNLEEEMLKMGKSRDPNDMMSQTSADNSIKGILSRMDKTILYIESKLKLAESKNWKLLVCCIGAELEAFKQGREMLASALSGTPGSRSDTRQHSDTSENELATHSSFDPEPSSSPEPHHQPYPNQKYFDTDDEDPDPELLISHQDTDTE</sequence>
<protein>
    <recommendedName>
        <fullName evidence="5">Atg28p</fullName>
    </recommendedName>
</protein>
<evidence type="ECO:0000313" key="3">
    <source>
        <dbReference type="EMBL" id="OCL04899.1"/>
    </source>
</evidence>
<feature type="compositionally biased region" description="Low complexity" evidence="2">
    <location>
        <begin position="31"/>
        <end position="42"/>
    </location>
</feature>
<name>A0A8E2EU51_9PEZI</name>
<feature type="compositionally biased region" description="Low complexity" evidence="2">
    <location>
        <begin position="444"/>
        <end position="455"/>
    </location>
</feature>
<evidence type="ECO:0000313" key="4">
    <source>
        <dbReference type="Proteomes" id="UP000250140"/>
    </source>
</evidence>
<dbReference type="Proteomes" id="UP000250140">
    <property type="component" value="Unassembled WGS sequence"/>
</dbReference>
<feature type="compositionally biased region" description="Low complexity" evidence="2">
    <location>
        <begin position="1"/>
        <end position="18"/>
    </location>
</feature>
<accession>A0A8E2EU51</accession>
<evidence type="ECO:0008006" key="5">
    <source>
        <dbReference type="Google" id="ProtNLM"/>
    </source>
</evidence>
<dbReference type="OrthoDB" id="5342758at2759"/>
<gene>
    <name evidence="3" type="ORF">AOQ84DRAFT_225425</name>
</gene>
<feature type="region of interest" description="Disordered" evidence="2">
    <location>
        <begin position="419"/>
        <end position="489"/>
    </location>
</feature>
<evidence type="ECO:0000256" key="2">
    <source>
        <dbReference type="SAM" id="MobiDB-lite"/>
    </source>
</evidence>